<gene>
    <name evidence="3" type="ORF">GSTUAT00000680001</name>
</gene>
<evidence type="ECO:0000256" key="1">
    <source>
        <dbReference type="SAM" id="MobiDB-lite"/>
    </source>
</evidence>
<evidence type="ECO:0000313" key="3">
    <source>
        <dbReference type="EMBL" id="CUS15213.1"/>
    </source>
</evidence>
<organism evidence="3 4">
    <name type="scientific">Tuber aestivum</name>
    <name type="common">summer truffle</name>
    <dbReference type="NCBI Taxonomy" id="59557"/>
    <lineage>
        <taxon>Eukaryota</taxon>
        <taxon>Fungi</taxon>
        <taxon>Dikarya</taxon>
        <taxon>Ascomycota</taxon>
        <taxon>Pezizomycotina</taxon>
        <taxon>Pezizomycetes</taxon>
        <taxon>Pezizales</taxon>
        <taxon>Tuberaceae</taxon>
        <taxon>Tuber</taxon>
    </lineage>
</organism>
<reference evidence="3" key="1">
    <citation type="submission" date="2015-10" db="EMBL/GenBank/DDBJ databases">
        <authorList>
            <person name="Regsiter A."/>
            <person name="william w."/>
        </authorList>
    </citation>
    <scope>NUCLEOTIDE SEQUENCE</scope>
    <source>
        <strain evidence="3">Montdore</strain>
    </source>
</reference>
<evidence type="ECO:0000313" key="4">
    <source>
        <dbReference type="Proteomes" id="UP001412239"/>
    </source>
</evidence>
<name>A0A292Q8Z3_9PEZI</name>
<feature type="chain" id="PRO_5012041855" evidence="2">
    <location>
        <begin position="24"/>
        <end position="200"/>
    </location>
</feature>
<dbReference type="AlphaFoldDB" id="A0A292Q8Z3"/>
<keyword evidence="4" id="KW-1185">Reference proteome</keyword>
<keyword evidence="2" id="KW-0732">Signal</keyword>
<dbReference type="EMBL" id="LN890949">
    <property type="protein sequence ID" value="CUS15213.1"/>
    <property type="molecule type" value="Genomic_DNA"/>
</dbReference>
<feature type="region of interest" description="Disordered" evidence="1">
    <location>
        <begin position="169"/>
        <end position="200"/>
    </location>
</feature>
<dbReference type="Proteomes" id="UP001412239">
    <property type="component" value="Unassembled WGS sequence"/>
</dbReference>
<evidence type="ECO:0000256" key="2">
    <source>
        <dbReference type="SAM" id="SignalP"/>
    </source>
</evidence>
<accession>A0A292Q8Z3</accession>
<feature type="compositionally biased region" description="Basic and acidic residues" evidence="1">
    <location>
        <begin position="185"/>
        <end position="194"/>
    </location>
</feature>
<feature type="signal peptide" evidence="2">
    <location>
        <begin position="1"/>
        <end position="23"/>
    </location>
</feature>
<protein>
    <submittedName>
        <fullName evidence="3">Uncharacterized protein</fullName>
    </submittedName>
</protein>
<sequence length="200" mass="21583">MAYGCYFSVVILALWFMTTFTVAAPTDDCNIGISGEQATTLKAWVTESPRAVGYVLTNDPVLEEVAKKKPAMWGKGEGEGGKARVTEVLEGVHMTLNGQKMFLKGKGENPGTRGIPQGWSDAVKSEDQSVQDDFKKSMQVKPKVGSWRTSTDSSFRITAALVKEGLGEEAAKEAAVLEESLPGERTVEPKRPEAPPEGDC</sequence>
<proteinExistence type="predicted"/>